<evidence type="ECO:0000256" key="15">
    <source>
        <dbReference type="PIRSR" id="PIRSR605511-2"/>
    </source>
</evidence>
<dbReference type="GO" id="GO:0019853">
    <property type="term" value="P:L-ascorbic acid biosynthetic process"/>
    <property type="evidence" value="ECO:0007669"/>
    <property type="project" value="TreeGrafter"/>
</dbReference>
<dbReference type="EMBL" id="FOGV01000030">
    <property type="protein sequence ID" value="SES30396.1"/>
    <property type="molecule type" value="Genomic_DNA"/>
</dbReference>
<dbReference type="InterPro" id="IPR013658">
    <property type="entry name" value="SGL"/>
</dbReference>
<organism evidence="17 18">
    <name type="scientific">Salisediminibacterium halotolerans</name>
    <dbReference type="NCBI Taxonomy" id="517425"/>
    <lineage>
        <taxon>Bacteria</taxon>
        <taxon>Bacillati</taxon>
        <taxon>Bacillota</taxon>
        <taxon>Bacilli</taxon>
        <taxon>Bacillales</taxon>
        <taxon>Bacillaceae</taxon>
        <taxon>Salisediminibacterium</taxon>
    </lineage>
</organism>
<dbReference type="EC" id="3.1.1.17" evidence="7"/>
<evidence type="ECO:0000256" key="8">
    <source>
        <dbReference type="ARBA" id="ARBA00016808"/>
    </source>
</evidence>
<evidence type="ECO:0000313" key="17">
    <source>
        <dbReference type="EMBL" id="SES30396.1"/>
    </source>
</evidence>
<comment type="cofactor">
    <cofactor evidence="3">
        <name>Mn(2+)</name>
        <dbReference type="ChEBI" id="CHEBI:29035"/>
    </cofactor>
</comment>
<keyword evidence="12" id="KW-0106">Calcium</keyword>
<dbReference type="STRING" id="1464123.SAMN05444126_1301"/>
<comment type="caution">
    <text evidence="17">The sequence shown here is derived from an EMBL/GenBank/DDBJ whole genome shotgun (WGS) entry which is preliminary data.</text>
</comment>
<dbReference type="Proteomes" id="UP000199318">
    <property type="component" value="Unassembled WGS sequence"/>
</dbReference>
<keyword evidence="18" id="KW-1185">Reference proteome</keyword>
<protein>
    <recommendedName>
        <fullName evidence="8">Regucalcin</fullName>
        <ecNumber evidence="7">3.1.1.17</ecNumber>
    </recommendedName>
    <alternativeName>
        <fullName evidence="13">Gluconolactonase</fullName>
    </alternativeName>
</protein>
<keyword evidence="10 15" id="KW-0479">Metal-binding</keyword>
<proteinExistence type="inferred from homology"/>
<feature type="binding site" evidence="15">
    <location>
        <position position="32"/>
    </location>
    <ligand>
        <name>a divalent metal cation</name>
        <dbReference type="ChEBI" id="CHEBI:60240"/>
    </ligand>
</feature>
<evidence type="ECO:0000256" key="3">
    <source>
        <dbReference type="ARBA" id="ARBA00001936"/>
    </source>
</evidence>
<evidence type="ECO:0000256" key="14">
    <source>
        <dbReference type="PIRSR" id="PIRSR605511-1"/>
    </source>
</evidence>
<dbReference type="InterPro" id="IPR005511">
    <property type="entry name" value="SMP-30"/>
</dbReference>
<dbReference type="PRINTS" id="PR01790">
    <property type="entry name" value="SMP30FAMILY"/>
</dbReference>
<comment type="similarity">
    <text evidence="6">Belongs to the SMP-30/CGR1 family.</text>
</comment>
<evidence type="ECO:0000256" key="9">
    <source>
        <dbReference type="ARBA" id="ARBA00022490"/>
    </source>
</evidence>
<dbReference type="GO" id="GO:0005737">
    <property type="term" value="C:cytoplasm"/>
    <property type="evidence" value="ECO:0007669"/>
    <property type="project" value="UniProtKB-SubCell"/>
</dbReference>
<evidence type="ECO:0000256" key="6">
    <source>
        <dbReference type="ARBA" id="ARBA00008853"/>
    </source>
</evidence>
<gene>
    <name evidence="17" type="ORF">SAMN05444126_1301</name>
</gene>
<dbReference type="GO" id="GO:0030234">
    <property type="term" value="F:enzyme regulator activity"/>
    <property type="evidence" value="ECO:0007669"/>
    <property type="project" value="InterPro"/>
</dbReference>
<sequence length="176" mass="19046">MALDKAPGNANLYRLNRDHNIEHVLSGVTTSNGLAWDRERALMYYIDTKTKKVQAYDYDDGSGAIANPRTAVTIADGAGSPDGMTIDQEGMLWIALFRGWRVIRVNPATGERLAEIAVPASQVTSCTFGGSSLDELYITTARTGLSEEALKEQPHAGGIFRVQPGVSGMPSYTFYG</sequence>
<dbReference type="SUPFAM" id="SSF63829">
    <property type="entry name" value="Calcium-dependent phosphotriesterase"/>
    <property type="match status" value="1"/>
</dbReference>
<dbReference type="Pfam" id="PF08450">
    <property type="entry name" value="SGL"/>
    <property type="match status" value="1"/>
</dbReference>
<comment type="cofactor">
    <cofactor evidence="4">
        <name>Mg(2+)</name>
        <dbReference type="ChEBI" id="CHEBI:18420"/>
    </cofactor>
</comment>
<reference evidence="18" key="1">
    <citation type="submission" date="2016-10" db="EMBL/GenBank/DDBJ databases">
        <authorList>
            <person name="de Groot N.N."/>
        </authorList>
    </citation>
    <scope>NUCLEOTIDE SEQUENCE [LARGE SCALE GENOMIC DNA]</scope>
    <source>
        <strain evidence="18">10nlg</strain>
    </source>
</reference>
<keyword evidence="11" id="KW-0378">Hydrolase</keyword>
<dbReference type="PRINTS" id="PR01791">
    <property type="entry name" value="REGUCALCIN"/>
</dbReference>
<evidence type="ECO:0000256" key="1">
    <source>
        <dbReference type="ARBA" id="ARBA00001589"/>
    </source>
</evidence>
<dbReference type="PANTHER" id="PTHR10907:SF47">
    <property type="entry name" value="REGUCALCIN"/>
    <property type="match status" value="1"/>
</dbReference>
<evidence type="ECO:0000259" key="16">
    <source>
        <dbReference type="Pfam" id="PF08450"/>
    </source>
</evidence>
<name>A0A1H9W8W0_9BACI</name>
<dbReference type="PANTHER" id="PTHR10907">
    <property type="entry name" value="REGUCALCIN"/>
    <property type="match status" value="1"/>
</dbReference>
<dbReference type="InterPro" id="IPR011042">
    <property type="entry name" value="6-blade_b-propeller_TolB-like"/>
</dbReference>
<dbReference type="Gene3D" id="2.120.10.30">
    <property type="entry name" value="TolB, C-terminal domain"/>
    <property type="match status" value="1"/>
</dbReference>
<evidence type="ECO:0000256" key="11">
    <source>
        <dbReference type="ARBA" id="ARBA00022801"/>
    </source>
</evidence>
<dbReference type="AlphaFoldDB" id="A0A1H9W8W0"/>
<dbReference type="GO" id="GO:0005509">
    <property type="term" value="F:calcium ion binding"/>
    <property type="evidence" value="ECO:0007669"/>
    <property type="project" value="InterPro"/>
</dbReference>
<evidence type="ECO:0000256" key="4">
    <source>
        <dbReference type="ARBA" id="ARBA00001946"/>
    </source>
</evidence>
<dbReference type="InterPro" id="IPR008367">
    <property type="entry name" value="Regucalcin"/>
</dbReference>
<evidence type="ECO:0000256" key="12">
    <source>
        <dbReference type="ARBA" id="ARBA00022837"/>
    </source>
</evidence>
<feature type="domain" description="SMP-30/Gluconolactonase/LRE-like region" evidence="16">
    <location>
        <begin position="1"/>
        <end position="142"/>
    </location>
</feature>
<accession>A0A1H9W8W0</accession>
<keyword evidence="9" id="KW-0963">Cytoplasm</keyword>
<comment type="catalytic activity">
    <reaction evidence="1">
        <text>D-glucono-1,5-lactone + H2O = D-gluconate + H(+)</text>
        <dbReference type="Rhea" id="RHEA:10440"/>
        <dbReference type="ChEBI" id="CHEBI:15377"/>
        <dbReference type="ChEBI" id="CHEBI:15378"/>
        <dbReference type="ChEBI" id="CHEBI:16217"/>
        <dbReference type="ChEBI" id="CHEBI:18391"/>
        <dbReference type="EC" id="3.1.1.17"/>
    </reaction>
</comment>
<dbReference type="GO" id="GO:0004341">
    <property type="term" value="F:gluconolactonase activity"/>
    <property type="evidence" value="ECO:0007669"/>
    <property type="project" value="UniProtKB-EC"/>
</dbReference>
<feature type="active site" description="Proton donor/acceptor" evidence="14">
    <location>
        <position position="82"/>
    </location>
</feature>
<evidence type="ECO:0000313" key="18">
    <source>
        <dbReference type="Proteomes" id="UP000199318"/>
    </source>
</evidence>
<evidence type="ECO:0000256" key="5">
    <source>
        <dbReference type="ARBA" id="ARBA00004496"/>
    </source>
</evidence>
<keyword evidence="15" id="KW-0862">Zinc</keyword>
<comment type="subcellular location">
    <subcellularLocation>
        <location evidence="5">Cytoplasm</location>
    </subcellularLocation>
</comment>
<comment type="cofactor">
    <cofactor evidence="2">
        <name>Ca(2+)</name>
        <dbReference type="ChEBI" id="CHEBI:29108"/>
    </cofactor>
</comment>
<feature type="binding site" evidence="15">
    <location>
        <position position="82"/>
    </location>
    <ligand>
        <name>a divalent metal cation</name>
        <dbReference type="ChEBI" id="CHEBI:60240"/>
    </ligand>
</feature>
<evidence type="ECO:0000256" key="2">
    <source>
        <dbReference type="ARBA" id="ARBA00001913"/>
    </source>
</evidence>
<comment type="cofactor">
    <cofactor evidence="15">
        <name>Zn(2+)</name>
        <dbReference type="ChEBI" id="CHEBI:29105"/>
    </cofactor>
    <text evidence="15">Binds 1 divalent metal cation per subunit.</text>
</comment>
<evidence type="ECO:0000256" key="13">
    <source>
        <dbReference type="ARBA" id="ARBA00032464"/>
    </source>
</evidence>
<evidence type="ECO:0000256" key="7">
    <source>
        <dbReference type="ARBA" id="ARBA00013227"/>
    </source>
</evidence>
<evidence type="ECO:0000256" key="10">
    <source>
        <dbReference type="ARBA" id="ARBA00022723"/>
    </source>
</evidence>